<comment type="caution">
    <text evidence="3">The sequence shown here is derived from an EMBL/GenBank/DDBJ whole genome shotgun (WGS) entry which is preliminary data.</text>
</comment>
<dbReference type="InterPro" id="IPR010285">
    <property type="entry name" value="DNA_helicase_pif1-like_DEAD"/>
</dbReference>
<gene>
    <name evidence="3" type="ORF">SPHA_44154</name>
</gene>
<keyword evidence="1" id="KW-0347">Helicase</keyword>
<sequence length="211" mass="22977">MGVITVLLSGDFRQTHPVVPKGTSADAIRACLKTSQLWPTLRPLHLTTNMRAHLTGDVGSAEFSNSLLLGEDHDIASTSNSALHFSVCRGDDQPGVSANAAKHPGEATLAGVLKKPHQIKEKPEQDSISCTSLGGEAAGVYFNLCFTIFLSAGSFIATDCKVYQNTIDKLLAMQPTTMQLPFDGPWRPRLKKPHVTQRKMRQRLFDGPRNP</sequence>
<protein>
    <recommendedName>
        <fullName evidence="1">ATP-dependent DNA helicase</fullName>
        <ecNumber evidence="1">5.6.2.3</ecNumber>
    </recommendedName>
</protein>
<evidence type="ECO:0000313" key="3">
    <source>
        <dbReference type="EMBL" id="CAE1283609.1"/>
    </source>
</evidence>
<dbReference type="GO" id="GO:0016787">
    <property type="term" value="F:hydrolase activity"/>
    <property type="evidence" value="ECO:0007669"/>
    <property type="project" value="UniProtKB-KW"/>
</dbReference>
<evidence type="ECO:0000313" key="4">
    <source>
        <dbReference type="Proteomes" id="UP000597762"/>
    </source>
</evidence>
<dbReference type="GO" id="GO:0000723">
    <property type="term" value="P:telomere maintenance"/>
    <property type="evidence" value="ECO:0007669"/>
    <property type="project" value="InterPro"/>
</dbReference>
<organism evidence="3 4">
    <name type="scientific">Acanthosepion pharaonis</name>
    <name type="common">Pharaoh cuttlefish</name>
    <name type="synonym">Sepia pharaonis</name>
    <dbReference type="NCBI Taxonomy" id="158019"/>
    <lineage>
        <taxon>Eukaryota</taxon>
        <taxon>Metazoa</taxon>
        <taxon>Spiralia</taxon>
        <taxon>Lophotrochozoa</taxon>
        <taxon>Mollusca</taxon>
        <taxon>Cephalopoda</taxon>
        <taxon>Coleoidea</taxon>
        <taxon>Decapodiformes</taxon>
        <taxon>Sepiida</taxon>
        <taxon>Sepiina</taxon>
        <taxon>Sepiidae</taxon>
        <taxon>Acanthosepion</taxon>
    </lineage>
</organism>
<dbReference type="GO" id="GO:0006281">
    <property type="term" value="P:DNA repair"/>
    <property type="evidence" value="ECO:0007669"/>
    <property type="project" value="UniProtKB-KW"/>
</dbReference>
<keyword evidence="1" id="KW-0067">ATP-binding</keyword>
<dbReference type="PANTHER" id="PTHR10492:SF57">
    <property type="entry name" value="ATP-DEPENDENT DNA HELICASE"/>
    <property type="match status" value="1"/>
</dbReference>
<feature type="domain" description="DNA helicase Pif1-like DEAD-box helicase" evidence="2">
    <location>
        <begin position="2"/>
        <end position="54"/>
    </location>
</feature>
<name>A0A812D2R4_ACAPH</name>
<keyword evidence="1" id="KW-0227">DNA damage</keyword>
<comment type="catalytic activity">
    <reaction evidence="1">
        <text>ATP + H2O = ADP + phosphate + H(+)</text>
        <dbReference type="Rhea" id="RHEA:13065"/>
        <dbReference type="ChEBI" id="CHEBI:15377"/>
        <dbReference type="ChEBI" id="CHEBI:15378"/>
        <dbReference type="ChEBI" id="CHEBI:30616"/>
        <dbReference type="ChEBI" id="CHEBI:43474"/>
        <dbReference type="ChEBI" id="CHEBI:456216"/>
        <dbReference type="EC" id="5.6.2.3"/>
    </reaction>
</comment>
<dbReference type="EMBL" id="CAHIKZ030002240">
    <property type="protein sequence ID" value="CAE1283609.1"/>
    <property type="molecule type" value="Genomic_DNA"/>
</dbReference>
<keyword evidence="4" id="KW-1185">Reference proteome</keyword>
<comment type="similarity">
    <text evidence="1">Belongs to the helicase family.</text>
</comment>
<comment type="cofactor">
    <cofactor evidence="1">
        <name>Mg(2+)</name>
        <dbReference type="ChEBI" id="CHEBI:18420"/>
    </cofactor>
</comment>
<dbReference type="GO" id="GO:0006310">
    <property type="term" value="P:DNA recombination"/>
    <property type="evidence" value="ECO:0007669"/>
    <property type="project" value="UniProtKB-KW"/>
</dbReference>
<dbReference type="EC" id="5.6.2.3" evidence="1"/>
<dbReference type="PANTHER" id="PTHR10492">
    <property type="match status" value="1"/>
</dbReference>
<evidence type="ECO:0000256" key="1">
    <source>
        <dbReference type="RuleBase" id="RU363044"/>
    </source>
</evidence>
<accession>A0A812D2R4</accession>
<dbReference type="GO" id="GO:0043139">
    <property type="term" value="F:5'-3' DNA helicase activity"/>
    <property type="evidence" value="ECO:0007669"/>
    <property type="project" value="UniProtKB-EC"/>
</dbReference>
<keyword evidence="1" id="KW-0547">Nucleotide-binding</keyword>
<reference evidence="3" key="1">
    <citation type="submission" date="2021-01" db="EMBL/GenBank/DDBJ databases">
        <authorList>
            <person name="Li R."/>
            <person name="Bekaert M."/>
        </authorList>
    </citation>
    <scope>NUCLEOTIDE SEQUENCE</scope>
    <source>
        <strain evidence="3">Farmed</strain>
    </source>
</reference>
<keyword evidence="1" id="KW-0233">DNA recombination</keyword>
<dbReference type="AlphaFoldDB" id="A0A812D2R4"/>
<proteinExistence type="inferred from homology"/>
<evidence type="ECO:0000259" key="2">
    <source>
        <dbReference type="Pfam" id="PF05970"/>
    </source>
</evidence>
<keyword evidence="1" id="KW-0378">Hydrolase</keyword>
<dbReference type="Proteomes" id="UP000597762">
    <property type="component" value="Unassembled WGS sequence"/>
</dbReference>
<dbReference type="GO" id="GO:0005524">
    <property type="term" value="F:ATP binding"/>
    <property type="evidence" value="ECO:0007669"/>
    <property type="project" value="UniProtKB-KW"/>
</dbReference>
<dbReference type="OrthoDB" id="272985at2759"/>
<dbReference type="Pfam" id="PF05970">
    <property type="entry name" value="PIF1"/>
    <property type="match status" value="1"/>
</dbReference>
<keyword evidence="1" id="KW-0234">DNA repair</keyword>